<dbReference type="RefSeq" id="WP_106384393.1">
    <property type="nucleotide sequence ID" value="NZ_JBDMCS010000006.1"/>
</dbReference>
<dbReference type="EMBL" id="PVSZ01000013">
    <property type="protein sequence ID" value="PRT69841.1"/>
    <property type="molecule type" value="Genomic_DNA"/>
</dbReference>
<proteinExistence type="predicted"/>
<evidence type="ECO:0000313" key="2">
    <source>
        <dbReference type="Proteomes" id="UP000238573"/>
    </source>
</evidence>
<name>A0A2T0G1A4_STRAP</name>
<dbReference type="AlphaFoldDB" id="A0A2T0G1A4"/>
<sequence>MSIDKKCLEEQFNYDDTSGSELKIILKKRLEEAKEKSVFEPFCIPYSHSEFKKDIVLNEEVVLEKGFHFYHYSESELVEYALKHRNNIQLHINSMSDLWLDEYPAPNESGRVFMVSTNGNHRRLVFKCLGLKFIEANIQYLNKKRGSWRYYFHRSNSFMIKLLNWMIFNKRIEVEYLDSRTYLITDSSNLIPWILPNSEIFKASDIRKDMLKRLNLVEKSFGKQDFDDGFIRKSFLLWYIDVLRVNFIIYLKKL</sequence>
<reference evidence="1 2" key="1">
    <citation type="journal article" date="1993" name="J. Dent. Res.">
        <title>The isolation and characterization of milleri group streptococci from dental periapical abscesses.</title>
        <authorList>
            <person name="Fisher L.E."/>
            <person name="Russell R.R."/>
        </authorList>
    </citation>
    <scope>NUCLEOTIDE SEQUENCE [LARGE SCALE GENOMIC DNA]</scope>
    <source>
        <strain evidence="1 2">OUP21</strain>
    </source>
</reference>
<protein>
    <submittedName>
        <fullName evidence="1">Uncharacterized protein</fullName>
    </submittedName>
</protein>
<accession>A0A2T0G1A4</accession>
<evidence type="ECO:0000313" key="1">
    <source>
        <dbReference type="EMBL" id="PRT69841.1"/>
    </source>
</evidence>
<dbReference type="Proteomes" id="UP000238573">
    <property type="component" value="Unassembled WGS sequence"/>
</dbReference>
<comment type="caution">
    <text evidence="1">The sequence shown here is derived from an EMBL/GenBank/DDBJ whole genome shotgun (WGS) entry which is preliminary data.</text>
</comment>
<organism evidence="1 2">
    <name type="scientific">Streptococcus anginosus</name>
    <dbReference type="NCBI Taxonomy" id="1328"/>
    <lineage>
        <taxon>Bacteria</taxon>
        <taxon>Bacillati</taxon>
        <taxon>Bacillota</taxon>
        <taxon>Bacilli</taxon>
        <taxon>Lactobacillales</taxon>
        <taxon>Streptococcaceae</taxon>
        <taxon>Streptococcus</taxon>
        <taxon>Streptococcus anginosus group</taxon>
    </lineage>
</organism>
<gene>
    <name evidence="1" type="ORF">C6A27_05935</name>
</gene>